<keyword evidence="2" id="KW-0503">Monooxygenase</keyword>
<dbReference type="InterPro" id="IPR007138">
    <property type="entry name" value="ABM_dom"/>
</dbReference>
<sequence>MITFGLNYDVKAEHVDEFVGIAKKALELINTLEGHVKTVLYSNVEKPNSFMIYSEWESDEPFRNFMRSDAFKQVQTMSVDMLENRPKHSLYESRKMS</sequence>
<protein>
    <submittedName>
        <fullName evidence="2">Antibiotic biosynthesis monooxygenase</fullName>
    </submittedName>
</protein>
<comment type="caution">
    <text evidence="2">The sequence shown here is derived from an EMBL/GenBank/DDBJ whole genome shotgun (WGS) entry which is preliminary data.</text>
</comment>
<dbReference type="GO" id="GO:0004497">
    <property type="term" value="F:monooxygenase activity"/>
    <property type="evidence" value="ECO:0007669"/>
    <property type="project" value="UniProtKB-KW"/>
</dbReference>
<dbReference type="EMBL" id="PFFQ01000031">
    <property type="protein sequence ID" value="PIW16995.1"/>
    <property type="molecule type" value="Genomic_DNA"/>
</dbReference>
<dbReference type="PROSITE" id="PS51725">
    <property type="entry name" value="ABM"/>
    <property type="match status" value="1"/>
</dbReference>
<evidence type="ECO:0000313" key="2">
    <source>
        <dbReference type="EMBL" id="PIW16995.1"/>
    </source>
</evidence>
<dbReference type="InterPro" id="IPR011008">
    <property type="entry name" value="Dimeric_a/b-barrel"/>
</dbReference>
<dbReference type="Pfam" id="PF03992">
    <property type="entry name" value="ABM"/>
    <property type="match status" value="1"/>
</dbReference>
<organism evidence="2 3">
    <name type="scientific">bacterium (Candidatus Blackallbacteria) CG17_big_fil_post_rev_8_21_14_2_50_48_46</name>
    <dbReference type="NCBI Taxonomy" id="2014261"/>
    <lineage>
        <taxon>Bacteria</taxon>
        <taxon>Candidatus Blackallbacteria</taxon>
    </lineage>
</organism>
<evidence type="ECO:0000259" key="1">
    <source>
        <dbReference type="PROSITE" id="PS51725"/>
    </source>
</evidence>
<name>A0A2M7G5X2_9BACT</name>
<accession>A0A2M7G5X2</accession>
<dbReference type="AlphaFoldDB" id="A0A2M7G5X2"/>
<evidence type="ECO:0000313" key="3">
    <source>
        <dbReference type="Proteomes" id="UP000231019"/>
    </source>
</evidence>
<dbReference type="SUPFAM" id="SSF54909">
    <property type="entry name" value="Dimeric alpha+beta barrel"/>
    <property type="match status" value="1"/>
</dbReference>
<feature type="domain" description="ABM" evidence="1">
    <location>
        <begin position="2"/>
        <end position="90"/>
    </location>
</feature>
<reference evidence="2 3" key="1">
    <citation type="submission" date="2017-09" db="EMBL/GenBank/DDBJ databases">
        <title>Depth-based differentiation of microbial function through sediment-hosted aquifers and enrichment of novel symbionts in the deep terrestrial subsurface.</title>
        <authorList>
            <person name="Probst A.J."/>
            <person name="Ladd B."/>
            <person name="Jarett J.K."/>
            <person name="Geller-Mcgrath D.E."/>
            <person name="Sieber C.M."/>
            <person name="Emerson J.B."/>
            <person name="Anantharaman K."/>
            <person name="Thomas B.C."/>
            <person name="Malmstrom R."/>
            <person name="Stieglmeier M."/>
            <person name="Klingl A."/>
            <person name="Woyke T."/>
            <person name="Ryan C.M."/>
            <person name="Banfield J.F."/>
        </authorList>
    </citation>
    <scope>NUCLEOTIDE SEQUENCE [LARGE SCALE GENOMIC DNA]</scope>
    <source>
        <strain evidence="2">CG17_big_fil_post_rev_8_21_14_2_50_48_46</strain>
    </source>
</reference>
<dbReference type="Proteomes" id="UP000231019">
    <property type="component" value="Unassembled WGS sequence"/>
</dbReference>
<dbReference type="Gene3D" id="3.30.70.100">
    <property type="match status" value="1"/>
</dbReference>
<gene>
    <name evidence="2" type="ORF">COW36_10155</name>
</gene>
<keyword evidence="2" id="KW-0560">Oxidoreductase</keyword>
<proteinExistence type="predicted"/>